<evidence type="ECO:0000256" key="1">
    <source>
        <dbReference type="ARBA" id="ARBA00005010"/>
    </source>
</evidence>
<evidence type="ECO:0000259" key="14">
    <source>
        <dbReference type="Pfam" id="PF00590"/>
    </source>
</evidence>
<feature type="active site" description="Proton acceptor" evidence="12">
    <location>
        <position position="191"/>
    </location>
</feature>
<dbReference type="InterPro" id="IPR036291">
    <property type="entry name" value="NAD(P)-bd_dom_sf"/>
</dbReference>
<evidence type="ECO:0000256" key="10">
    <source>
        <dbReference type="ARBA" id="ARBA00023268"/>
    </source>
</evidence>
<dbReference type="SUPFAM" id="SSF51735">
    <property type="entry name" value="NAD(P)-binding Rossmann-fold domains"/>
    <property type="match status" value="1"/>
</dbReference>
<keyword evidence="4 15" id="KW-0808">Transferase</keyword>
<keyword evidence="3 15" id="KW-0489">Methyltransferase</keyword>
<dbReference type="SUPFAM" id="SSF53790">
    <property type="entry name" value="Tetrapyrrole methylase"/>
    <property type="match status" value="1"/>
</dbReference>
<keyword evidence="7" id="KW-0520">NAD</keyword>
<dbReference type="FunFam" id="3.40.1010.10:FF:000001">
    <property type="entry name" value="Siroheme synthase"/>
    <property type="match status" value="1"/>
</dbReference>
<dbReference type="GO" id="GO:0032259">
    <property type="term" value="P:methylation"/>
    <property type="evidence" value="ECO:0007669"/>
    <property type="project" value="UniProtKB-KW"/>
</dbReference>
<dbReference type="GO" id="GO:0019354">
    <property type="term" value="P:siroheme biosynthetic process"/>
    <property type="evidence" value="ECO:0007669"/>
    <property type="project" value="UniProtKB-UniPathway"/>
</dbReference>
<name>A0LVC8_ACIC1</name>
<dbReference type="STRING" id="351607.Acel_1616"/>
<evidence type="ECO:0000256" key="5">
    <source>
        <dbReference type="ARBA" id="ARBA00022691"/>
    </source>
</evidence>
<keyword evidence="8" id="KW-0456">Lyase</keyword>
<dbReference type="GO" id="GO:0051266">
    <property type="term" value="F:sirohydrochlorin ferrochelatase activity"/>
    <property type="evidence" value="ECO:0007669"/>
    <property type="project" value="InterPro"/>
</dbReference>
<dbReference type="Pfam" id="PF13241">
    <property type="entry name" value="NAD_binding_7"/>
    <property type="match status" value="1"/>
</dbReference>
<dbReference type="UniPathway" id="UPA00262">
    <property type="reaction ID" value="UER00222"/>
</dbReference>
<dbReference type="RefSeq" id="WP_011720451.1">
    <property type="nucleotide sequence ID" value="NC_008578.1"/>
</dbReference>
<comment type="pathway">
    <text evidence="1">Porphyrin-containing compound metabolism; siroheme biosynthesis; sirohydrochlorin from precorrin-2: step 1/1.</text>
</comment>
<feature type="domain" description="Tetrapyrrole methylase" evidence="14">
    <location>
        <begin position="161"/>
        <end position="365"/>
    </location>
</feature>
<evidence type="ECO:0000256" key="4">
    <source>
        <dbReference type="ARBA" id="ARBA00022679"/>
    </source>
</evidence>
<dbReference type="InterPro" id="IPR012409">
    <property type="entry name" value="Sirohaem_synth"/>
</dbReference>
<dbReference type="InterPro" id="IPR006367">
    <property type="entry name" value="Sirohaem_synthase_N"/>
</dbReference>
<evidence type="ECO:0000256" key="13">
    <source>
        <dbReference type="SAM" id="MobiDB-lite"/>
    </source>
</evidence>
<organism evidence="15 16">
    <name type="scientific">Acidothermus cellulolyticus (strain ATCC 43068 / DSM 8971 / 11B)</name>
    <dbReference type="NCBI Taxonomy" id="351607"/>
    <lineage>
        <taxon>Bacteria</taxon>
        <taxon>Bacillati</taxon>
        <taxon>Actinomycetota</taxon>
        <taxon>Actinomycetes</taxon>
        <taxon>Acidothermales</taxon>
        <taxon>Acidothermaceae</taxon>
        <taxon>Acidothermus</taxon>
    </lineage>
</organism>
<dbReference type="PANTHER" id="PTHR45790:SF3">
    <property type="entry name" value="S-ADENOSYL-L-METHIONINE-DEPENDENT UROPORPHYRINOGEN III METHYLTRANSFERASE, CHLOROPLASTIC"/>
    <property type="match status" value="1"/>
</dbReference>
<dbReference type="InterPro" id="IPR000878">
    <property type="entry name" value="4pyrrol_Mease"/>
</dbReference>
<dbReference type="Pfam" id="PF00590">
    <property type="entry name" value="TP_methylase"/>
    <property type="match status" value="1"/>
</dbReference>
<sequence>MTAQYPLLLDLTGRRVVVVGGGRVGTRRAIAAADAGGRVDVIAPDISPELASDQRIRTFRRAYQPGDVAGAWLVHACTGVPDVDDAVCAEAEAARIWYVRAADAAHSSAAVPAVARVDDVTIAVNAGGDPCRARVLRDAVQLALNTGALPLRRHRAHAGRVALVGGGPGDPELITVRGRRLLAEADVVVTDRLGPRALLAELPSGVEVIDVGKARDHHTRTQSEINELLVSLARQGKFVVRLKGGDPFVLGRGGEELAACMAAGVPCEVVPGVTSAIAVPASAGIPVTQRGVARHFTVLSGHDDVDWRSVVGAGGTLVILMGVSRIDQIAKELVAAGLDESTPAAVVENGTLPHQRVTIATVGTIAPRAQAVGVRPPAVLVVGDVVAWRVTTLGDETVTGAAGLRREDRRIGGRGDETVAPLGDETVAALGDEIAARVSPGRLRVGSPVADDGAGEPASDGRPRGRSRQHAEERG</sequence>
<comment type="catalytic activity">
    <reaction evidence="11">
        <text>precorrin-2 + NAD(+) = sirohydrochlorin + NADH + 2 H(+)</text>
        <dbReference type="Rhea" id="RHEA:15613"/>
        <dbReference type="ChEBI" id="CHEBI:15378"/>
        <dbReference type="ChEBI" id="CHEBI:57540"/>
        <dbReference type="ChEBI" id="CHEBI:57945"/>
        <dbReference type="ChEBI" id="CHEBI:58351"/>
        <dbReference type="ChEBI" id="CHEBI:58827"/>
        <dbReference type="EC" id="1.3.1.76"/>
    </reaction>
</comment>
<dbReference type="InterPro" id="IPR006366">
    <property type="entry name" value="CobA/CysG_C"/>
</dbReference>
<dbReference type="EC" id="2.1.1.107" evidence="15"/>
<dbReference type="OrthoDB" id="9815856at2"/>
<dbReference type="PIRSF" id="PIRSF036426">
    <property type="entry name" value="Sirohaem_synth"/>
    <property type="match status" value="1"/>
</dbReference>
<dbReference type="NCBIfam" id="TIGR01470">
    <property type="entry name" value="cysG_Nterm"/>
    <property type="match status" value="1"/>
</dbReference>
<evidence type="ECO:0000313" key="15">
    <source>
        <dbReference type="EMBL" id="ABK53388.1"/>
    </source>
</evidence>
<keyword evidence="10" id="KW-0511">Multifunctional enzyme</keyword>
<proteinExistence type="predicted"/>
<dbReference type="InterPro" id="IPR014777">
    <property type="entry name" value="4pyrrole_Mease_sub1"/>
</dbReference>
<dbReference type="Gene3D" id="3.30.950.10">
    <property type="entry name" value="Methyltransferase, Cobalt-precorrin-4 Transmethylase, Domain 2"/>
    <property type="match status" value="1"/>
</dbReference>
<dbReference type="FunCoup" id="A0LVC8">
    <property type="interactions" value="97"/>
</dbReference>
<dbReference type="EMBL" id="CP000481">
    <property type="protein sequence ID" value="ABK53388.1"/>
    <property type="molecule type" value="Genomic_DNA"/>
</dbReference>
<evidence type="ECO:0000256" key="12">
    <source>
        <dbReference type="PIRSR" id="PIRSR036426-1"/>
    </source>
</evidence>
<keyword evidence="9" id="KW-0627">Porphyrin biosynthesis</keyword>
<evidence type="ECO:0000256" key="3">
    <source>
        <dbReference type="ARBA" id="ARBA00022603"/>
    </source>
</evidence>
<feature type="active site" description="Proton donor" evidence="12">
    <location>
        <position position="213"/>
    </location>
</feature>
<dbReference type="GO" id="GO:0004851">
    <property type="term" value="F:uroporphyrin-III C-methyltransferase activity"/>
    <property type="evidence" value="ECO:0007669"/>
    <property type="project" value="UniProtKB-EC"/>
</dbReference>
<keyword evidence="6" id="KW-0560">Oxidoreductase</keyword>
<dbReference type="Gene3D" id="3.40.50.720">
    <property type="entry name" value="NAD(P)-binding Rossmann-like Domain"/>
    <property type="match status" value="1"/>
</dbReference>
<feature type="region of interest" description="Disordered" evidence="13">
    <location>
        <begin position="441"/>
        <end position="475"/>
    </location>
</feature>
<accession>A0LVC8</accession>
<dbReference type="NCBIfam" id="NF004790">
    <property type="entry name" value="PRK06136.1"/>
    <property type="match status" value="1"/>
</dbReference>
<dbReference type="PANTHER" id="PTHR45790">
    <property type="entry name" value="SIROHEME SYNTHASE-RELATED"/>
    <property type="match status" value="1"/>
</dbReference>
<reference evidence="15 16" key="1">
    <citation type="journal article" date="2009" name="Genome Res.">
        <title>Complete genome of the cellulolytic thermophile Acidothermus cellulolyticus 11B provides insights into its ecophysiological and evolutionary adaptations.</title>
        <authorList>
            <person name="Barabote R.D."/>
            <person name="Xie G."/>
            <person name="Leu D.H."/>
            <person name="Normand P."/>
            <person name="Necsulea A."/>
            <person name="Daubin V."/>
            <person name="Medigue C."/>
            <person name="Adney W.S."/>
            <person name="Xu X.C."/>
            <person name="Lapidus A."/>
            <person name="Parales R.E."/>
            <person name="Detter C."/>
            <person name="Pujic P."/>
            <person name="Bruce D."/>
            <person name="Lavire C."/>
            <person name="Challacombe J.F."/>
            <person name="Brettin T.S."/>
            <person name="Berry A.M."/>
        </authorList>
    </citation>
    <scope>NUCLEOTIDE SEQUENCE [LARGE SCALE GENOMIC DNA]</scope>
    <source>
        <strain evidence="16">ATCC 43068 / DSM 8971 / 11B</strain>
    </source>
</reference>
<evidence type="ECO:0000256" key="2">
    <source>
        <dbReference type="ARBA" id="ARBA00022573"/>
    </source>
</evidence>
<dbReference type="HOGENOM" id="CLU_011276_1_2_11"/>
<keyword evidence="2" id="KW-0169">Cobalamin biosynthesis</keyword>
<dbReference type="eggNOG" id="COG1648">
    <property type="taxonomic scope" value="Bacteria"/>
</dbReference>
<dbReference type="GO" id="GO:0043115">
    <property type="term" value="F:precorrin-2 dehydrogenase activity"/>
    <property type="evidence" value="ECO:0007669"/>
    <property type="project" value="UniProtKB-EC"/>
</dbReference>
<keyword evidence="5" id="KW-0949">S-adenosyl-L-methionine</keyword>
<dbReference type="GO" id="GO:0051287">
    <property type="term" value="F:NAD binding"/>
    <property type="evidence" value="ECO:0007669"/>
    <property type="project" value="InterPro"/>
</dbReference>
<evidence type="ECO:0000313" key="16">
    <source>
        <dbReference type="Proteomes" id="UP000008221"/>
    </source>
</evidence>
<dbReference type="NCBIfam" id="TIGR01469">
    <property type="entry name" value="cobA_cysG_Cterm"/>
    <property type="match status" value="1"/>
</dbReference>
<dbReference type="KEGG" id="ace:Acel_1616"/>
<evidence type="ECO:0000256" key="8">
    <source>
        <dbReference type="ARBA" id="ARBA00023239"/>
    </source>
</evidence>
<evidence type="ECO:0000256" key="9">
    <source>
        <dbReference type="ARBA" id="ARBA00023244"/>
    </source>
</evidence>
<evidence type="ECO:0000256" key="11">
    <source>
        <dbReference type="ARBA" id="ARBA00047561"/>
    </source>
</evidence>
<evidence type="ECO:0000256" key="6">
    <source>
        <dbReference type="ARBA" id="ARBA00023002"/>
    </source>
</evidence>
<dbReference type="InParanoid" id="A0LVC8"/>
<dbReference type="InterPro" id="IPR035996">
    <property type="entry name" value="4pyrrol_Methylase_sf"/>
</dbReference>
<dbReference type="AlphaFoldDB" id="A0LVC8"/>
<gene>
    <name evidence="15" type="ordered locus">Acel_1616</name>
</gene>
<evidence type="ECO:0000256" key="7">
    <source>
        <dbReference type="ARBA" id="ARBA00023027"/>
    </source>
</evidence>
<dbReference type="Proteomes" id="UP000008221">
    <property type="component" value="Chromosome"/>
</dbReference>
<feature type="compositionally biased region" description="Basic and acidic residues" evidence="13">
    <location>
        <begin position="459"/>
        <end position="475"/>
    </location>
</feature>
<dbReference type="InterPro" id="IPR050161">
    <property type="entry name" value="Siro_Cobalamin_biosynth"/>
</dbReference>
<dbReference type="Gene3D" id="3.40.1010.10">
    <property type="entry name" value="Cobalt-precorrin-4 Transmethylase, Domain 1"/>
    <property type="match status" value="1"/>
</dbReference>
<dbReference type="InterPro" id="IPR014776">
    <property type="entry name" value="4pyrrole_Mease_sub2"/>
</dbReference>
<dbReference type="GO" id="GO:0009236">
    <property type="term" value="P:cobalamin biosynthetic process"/>
    <property type="evidence" value="ECO:0007669"/>
    <property type="project" value="UniProtKB-KW"/>
</dbReference>
<keyword evidence="16" id="KW-1185">Reference proteome</keyword>
<dbReference type="CDD" id="cd11642">
    <property type="entry name" value="SUMT"/>
    <property type="match status" value="1"/>
</dbReference>
<dbReference type="eggNOG" id="COG0007">
    <property type="taxonomic scope" value="Bacteria"/>
</dbReference>
<protein>
    <submittedName>
        <fullName evidence="15">Uroporphyrinogen-III C-methyltransferase</fullName>
        <ecNumber evidence="15">2.1.1.107</ecNumber>
    </submittedName>
</protein>